<dbReference type="PANTHER" id="PTHR32039">
    <property type="entry name" value="MAGNESIUM-CHELATASE SUBUNIT CHLI"/>
    <property type="match status" value="1"/>
</dbReference>
<dbReference type="AlphaFoldDB" id="A0A239TBC1"/>
<dbReference type="Pfam" id="PF13335">
    <property type="entry name" value="Mg_chelatase_C"/>
    <property type="match status" value="1"/>
</dbReference>
<dbReference type="Gene3D" id="3.30.230.10">
    <property type="match status" value="1"/>
</dbReference>
<dbReference type="GO" id="GO:0005524">
    <property type="term" value="F:ATP binding"/>
    <property type="evidence" value="ECO:0007669"/>
    <property type="project" value="UniProtKB-KW"/>
</dbReference>
<reference evidence="5 6" key="1">
    <citation type="submission" date="2017-06" db="EMBL/GenBank/DDBJ databases">
        <authorList>
            <consortium name="Pathogen Informatics"/>
        </authorList>
    </citation>
    <scope>NUCLEOTIDE SEQUENCE [LARGE SCALE GENOMIC DNA]</scope>
    <source>
        <strain evidence="5 6">NCTC10570</strain>
    </source>
</reference>
<dbReference type="NCBIfam" id="TIGR00368">
    <property type="entry name" value="YifB family Mg chelatase-like AAA ATPase"/>
    <property type="match status" value="1"/>
</dbReference>
<dbReference type="EMBL" id="LT906446">
    <property type="protein sequence ID" value="SNU95027.1"/>
    <property type="molecule type" value="Genomic_DNA"/>
</dbReference>
<dbReference type="InterPro" id="IPR025158">
    <property type="entry name" value="Mg_chelat-rel_C"/>
</dbReference>
<dbReference type="InterPro" id="IPR000523">
    <property type="entry name" value="Mg_chelatse_chII-like_cat_dom"/>
</dbReference>
<dbReference type="InterPro" id="IPR003593">
    <property type="entry name" value="AAA+_ATPase"/>
</dbReference>
<evidence type="ECO:0000256" key="2">
    <source>
        <dbReference type="ARBA" id="ARBA00022741"/>
    </source>
</evidence>
<dbReference type="Gene3D" id="3.40.50.300">
    <property type="entry name" value="P-loop containing nucleotide triphosphate hydrolases"/>
    <property type="match status" value="1"/>
</dbReference>
<dbReference type="Proteomes" id="UP000215383">
    <property type="component" value="Chromosome 1"/>
</dbReference>
<dbReference type="PANTHER" id="PTHR32039:SF7">
    <property type="entry name" value="COMPETENCE PROTEIN COMM"/>
    <property type="match status" value="1"/>
</dbReference>
<evidence type="ECO:0000259" key="4">
    <source>
        <dbReference type="SMART" id="SM00382"/>
    </source>
</evidence>
<dbReference type="GO" id="GO:0003677">
    <property type="term" value="F:DNA binding"/>
    <property type="evidence" value="ECO:0007669"/>
    <property type="project" value="InterPro"/>
</dbReference>
<dbReference type="SMART" id="SM00382">
    <property type="entry name" value="AAA"/>
    <property type="match status" value="1"/>
</dbReference>
<dbReference type="InterPro" id="IPR014721">
    <property type="entry name" value="Ribsml_uS5_D2-typ_fold_subgr"/>
</dbReference>
<accession>A0A239TBC1</accession>
<proteinExistence type="inferred from homology"/>
<dbReference type="SUPFAM" id="SSF52540">
    <property type="entry name" value="P-loop containing nucleoside triphosphate hydrolases"/>
    <property type="match status" value="1"/>
</dbReference>
<keyword evidence="3" id="KW-0067">ATP-binding</keyword>
<dbReference type="PRINTS" id="PR01657">
    <property type="entry name" value="MCMFAMILY"/>
</dbReference>
<protein>
    <submittedName>
        <fullName evidence="5">Competence protein ComM</fullName>
    </submittedName>
</protein>
<name>A0A239TBC1_9FIRM</name>
<dbReference type="InterPro" id="IPR020568">
    <property type="entry name" value="Ribosomal_Su5_D2-typ_SF"/>
</dbReference>
<dbReference type="Pfam" id="PF01078">
    <property type="entry name" value="Mg_chelatase"/>
    <property type="match status" value="1"/>
</dbReference>
<evidence type="ECO:0000313" key="6">
    <source>
        <dbReference type="Proteomes" id="UP000215383"/>
    </source>
</evidence>
<sequence>MFAKTFGATTLGIDGMLIEVEADVTNGLPKFEIVGLADMAVREAKERVRAAIRNAGVSLMPKRITINLAPADLKKNGSMLDLPIAIALLQAYGYLDKAKCMDSMFVAELSLEGQVRTVAGVLPMAILCRKLNIKRFFVAKGNEQEALLVDGIEVYAVDELSELIAFLEGRKKLKPAVRIEQKSEENNFVDDFADVQGQFMAKKALEVAAAGGHNLLMVGSPGTGKTMLARRLPSILPKMSYQEALEVTKIYSIAGLLSRNGGLITQRPFRSPHHTVSSIGIIGGGSIPKPGEVTLSHNGVLFLDELPEFSKTALEALRQPLEDGEVLITRVNASLKFPSRMILVASMNPCPCGYKDDKLRECTCSDYEIKRYTRKISGPLLDRIDIQIQVPRVRYQDFATNEKAETSKIIRQRVEKARQLQLTRFENCHIFCNAQMSHAMIKEFCHLTDEAKQMLKLVFEQMRLSARAYDRIIKVAQTIADLNNSTDIEGSHIAQAVQFRNNLALTEKF</sequence>
<dbReference type="Pfam" id="PF13541">
    <property type="entry name" value="ChlI"/>
    <property type="match status" value="1"/>
</dbReference>
<evidence type="ECO:0000313" key="5">
    <source>
        <dbReference type="EMBL" id="SNU95027.1"/>
    </source>
</evidence>
<organism evidence="5 6">
    <name type="scientific">Megamonas hypermegale</name>
    <dbReference type="NCBI Taxonomy" id="158847"/>
    <lineage>
        <taxon>Bacteria</taxon>
        <taxon>Bacillati</taxon>
        <taxon>Bacillota</taxon>
        <taxon>Negativicutes</taxon>
        <taxon>Selenomonadales</taxon>
        <taxon>Selenomonadaceae</taxon>
        <taxon>Megamonas</taxon>
    </lineage>
</organism>
<feature type="domain" description="AAA+ ATPase" evidence="4">
    <location>
        <begin position="211"/>
        <end position="394"/>
    </location>
</feature>
<comment type="similarity">
    <text evidence="1">Belongs to the Mg-chelatase subunits D/I family. ComM subfamily.</text>
</comment>
<dbReference type="RefSeq" id="WP_027890558.1">
    <property type="nucleotide sequence ID" value="NZ_LT906446.1"/>
</dbReference>
<keyword evidence="2" id="KW-0547">Nucleotide-binding</keyword>
<dbReference type="InterPro" id="IPR004482">
    <property type="entry name" value="Mg_chelat-rel"/>
</dbReference>
<dbReference type="InterPro" id="IPR027417">
    <property type="entry name" value="P-loop_NTPase"/>
</dbReference>
<keyword evidence="6" id="KW-1185">Reference proteome</keyword>
<evidence type="ECO:0000256" key="3">
    <source>
        <dbReference type="ARBA" id="ARBA00022840"/>
    </source>
</evidence>
<dbReference type="eggNOG" id="COG0606">
    <property type="taxonomic scope" value="Bacteria"/>
</dbReference>
<dbReference type="SUPFAM" id="SSF54211">
    <property type="entry name" value="Ribosomal protein S5 domain 2-like"/>
    <property type="match status" value="1"/>
</dbReference>
<gene>
    <name evidence="5" type="primary">comM</name>
    <name evidence="5" type="ORF">SAMEA4364220_00295</name>
</gene>
<evidence type="ECO:0000256" key="1">
    <source>
        <dbReference type="ARBA" id="ARBA00006354"/>
    </source>
</evidence>
<dbReference type="GeneID" id="78506332"/>
<dbReference type="InterPro" id="IPR001208">
    <property type="entry name" value="MCM_dom"/>
</dbReference>
<dbReference type="InterPro" id="IPR045006">
    <property type="entry name" value="CHLI-like"/>
</dbReference>